<sequence length="165" mass="18386">MDHDPMWAGLATRFAGEVDELFAGWLTSDVVHVGSTSVPGLRAKPIIDLQAVAPDPAAALAAVDEKAAGVGWMFVPRELDQRAWRWLFVRVSPDASSRLAHLHLMPSGQDRWCDQLLFRDRLRSSRRLRAEYSQVKQLAAAEHPDDREAYGRAKKDFVLRVVAAG</sequence>
<dbReference type="Proteomes" id="UP001199469">
    <property type="component" value="Unassembled WGS sequence"/>
</dbReference>
<dbReference type="PANTHER" id="PTHR34822">
    <property type="entry name" value="GRPB DOMAIN PROTEIN (AFU_ORTHOLOGUE AFUA_1G01530)"/>
    <property type="match status" value="1"/>
</dbReference>
<keyword evidence="2" id="KW-1185">Reference proteome</keyword>
<dbReference type="EMBL" id="JAJNDB010000005">
    <property type="protein sequence ID" value="MCD2195879.1"/>
    <property type="molecule type" value="Genomic_DNA"/>
</dbReference>
<gene>
    <name evidence="1" type="ORF">LQ327_21135</name>
</gene>
<dbReference type="Pfam" id="PF04229">
    <property type="entry name" value="GrpB"/>
    <property type="match status" value="1"/>
</dbReference>
<dbReference type="InterPro" id="IPR007344">
    <property type="entry name" value="GrpB/CoaE"/>
</dbReference>
<reference evidence="1 2" key="1">
    <citation type="submission" date="2021-11" db="EMBL/GenBank/DDBJ databases">
        <title>Draft genome sequence of Actinomycetospora sp. SF1 isolated from the rhizosphere soil.</title>
        <authorList>
            <person name="Duangmal K."/>
            <person name="Chantavorakit T."/>
        </authorList>
    </citation>
    <scope>NUCLEOTIDE SEQUENCE [LARGE SCALE GENOMIC DNA]</scope>
    <source>
        <strain evidence="1 2">TBRC 5722</strain>
    </source>
</reference>
<evidence type="ECO:0000313" key="1">
    <source>
        <dbReference type="EMBL" id="MCD2195879.1"/>
    </source>
</evidence>
<proteinExistence type="predicted"/>
<dbReference type="PANTHER" id="PTHR34822:SF1">
    <property type="entry name" value="GRPB FAMILY PROTEIN"/>
    <property type="match status" value="1"/>
</dbReference>
<protein>
    <submittedName>
        <fullName evidence="1">GrpB family protein</fullName>
    </submittedName>
</protein>
<name>A0ABS8PFU5_9PSEU</name>
<dbReference type="SUPFAM" id="SSF81301">
    <property type="entry name" value="Nucleotidyltransferase"/>
    <property type="match status" value="1"/>
</dbReference>
<dbReference type="InterPro" id="IPR043519">
    <property type="entry name" value="NT_sf"/>
</dbReference>
<accession>A0ABS8PFU5</accession>
<comment type="caution">
    <text evidence="1">The sequence shown here is derived from an EMBL/GenBank/DDBJ whole genome shotgun (WGS) entry which is preliminary data.</text>
</comment>
<evidence type="ECO:0000313" key="2">
    <source>
        <dbReference type="Proteomes" id="UP001199469"/>
    </source>
</evidence>
<organism evidence="1 2">
    <name type="scientific">Actinomycetospora endophytica</name>
    <dbReference type="NCBI Taxonomy" id="2291215"/>
    <lineage>
        <taxon>Bacteria</taxon>
        <taxon>Bacillati</taxon>
        <taxon>Actinomycetota</taxon>
        <taxon>Actinomycetes</taxon>
        <taxon>Pseudonocardiales</taxon>
        <taxon>Pseudonocardiaceae</taxon>
        <taxon>Actinomycetospora</taxon>
    </lineage>
</organism>
<dbReference type="RefSeq" id="WP_230737629.1">
    <property type="nucleotide sequence ID" value="NZ_JAJNDB010000005.1"/>
</dbReference>
<dbReference type="Gene3D" id="3.30.460.10">
    <property type="entry name" value="Beta Polymerase, domain 2"/>
    <property type="match status" value="1"/>
</dbReference>